<evidence type="ECO:0000256" key="1">
    <source>
        <dbReference type="SAM" id="MobiDB-lite"/>
    </source>
</evidence>
<sequence length="729" mass="76635">MTLVPDVPRVEVDADDDALEVLLDPAPPGTGPDQTGIMLLADAVLHARADTAATVRVSGSDDFHYAVIVSDDAGTRLVRLEPDADGYSARIAVRGGERVHLSVVASDFETGMAALEERVAQGGMGAGGEEATTAGPPPDLGDVFGGGFTVGGRSPGLAPPPMAAPAPPPPPMAAPAPAAPPPPAPPPGPVPAPGPTARPAPPSTGVAGAAPVPAFVDAAIPSRLVQGMGFEAVVRVSLHDLAPAAGTAHLKAPARFDPTREIEVALQLRGLSFAGGQPSSVTTTLPAAADEPRRLVFQLVPRDPGRGHITVKFTQPPAVATLATLALSAPILPADAGDAGTGDEHVVEASVAVPPRSIADLPTLAIDESIASGRSELVITAKIGDAVARHTAHLPDKAGYVEQIYADLAGIRAAYEKEAKADAEAAAVTARREMRSLGARIARELLGDEVNSLLWNRRRRIPQLVLQTSGELDIPWEIVHLVPVGSQRPDPDRFFLGDLGLMRWMYGTPRPTVIPVDPRRVVAIAPSYVNRRLRLPRAREEVTVLKKLLGRTPRTAADSAQLRAAISQGEFDLLHFAGHGRWRDVAPLGQEIAFARFSLRRNDESASYTDSDARRDLPEAGTDHARESTPFVFLSACDVGRLRSGATGLGGFAEVFLRGGVGVFIGCSWAVRDDVTAVFVRTFYENALRDGTTLGEAVLAARRAAREAGDLTSLAFTVFADPRARFEPR</sequence>
<reference evidence="4 5" key="1">
    <citation type="journal article" date="2021" name="MBio">
        <title>Poor Competitiveness of Bradyrhizobium in Pigeon Pea Root Colonization in Indian Soils.</title>
        <authorList>
            <person name="Chalasani D."/>
            <person name="Basu A."/>
            <person name="Pullabhotla S.V.S.R.N."/>
            <person name="Jorrin B."/>
            <person name="Neal A.L."/>
            <person name="Poole P.S."/>
            <person name="Podile A.R."/>
            <person name="Tkacz A."/>
        </authorList>
    </citation>
    <scope>NUCLEOTIDE SEQUENCE [LARGE SCALE GENOMIC DNA]</scope>
    <source>
        <strain evidence="4 5">HU12</strain>
    </source>
</reference>
<gene>
    <name evidence="4" type="ORF">JNB61_14795</name>
</gene>
<dbReference type="EMBL" id="JAEUAX010000008">
    <property type="protein sequence ID" value="MBW9111047.1"/>
    <property type="molecule type" value="Genomic_DNA"/>
</dbReference>
<dbReference type="Pfam" id="PF12770">
    <property type="entry name" value="CHAT"/>
    <property type="match status" value="1"/>
</dbReference>
<dbReference type="Proteomes" id="UP000777440">
    <property type="component" value="Unassembled WGS sequence"/>
</dbReference>
<feature type="compositionally biased region" description="Pro residues" evidence="1">
    <location>
        <begin position="157"/>
        <end position="202"/>
    </location>
</feature>
<dbReference type="InterPro" id="IPR024983">
    <property type="entry name" value="CHAT_dom"/>
</dbReference>
<feature type="domain" description="CHAT" evidence="2">
    <location>
        <begin position="440"/>
        <end position="707"/>
    </location>
</feature>
<accession>A0ABS7I2M3</accession>
<proteinExistence type="predicted"/>
<evidence type="ECO:0000259" key="3">
    <source>
        <dbReference type="Pfam" id="PF24063"/>
    </source>
</evidence>
<comment type="caution">
    <text evidence="4">The sequence shown here is derived from an EMBL/GenBank/DDBJ whole genome shotgun (WGS) entry which is preliminary data.</text>
</comment>
<protein>
    <submittedName>
        <fullName evidence="4">CHAT domain-containing protein</fullName>
    </submittedName>
</protein>
<dbReference type="InterPro" id="IPR055787">
    <property type="entry name" value="DUF7363"/>
</dbReference>
<dbReference type="RefSeq" id="WP_220340106.1">
    <property type="nucleotide sequence ID" value="NZ_JAEUAX010000008.1"/>
</dbReference>
<organism evidence="4 5">
    <name type="scientific">Microbacterium ureisolvens</name>
    <dbReference type="NCBI Taxonomy" id="2781186"/>
    <lineage>
        <taxon>Bacteria</taxon>
        <taxon>Bacillati</taxon>
        <taxon>Actinomycetota</taxon>
        <taxon>Actinomycetes</taxon>
        <taxon>Micrococcales</taxon>
        <taxon>Microbacteriaceae</taxon>
        <taxon>Microbacterium</taxon>
    </lineage>
</organism>
<evidence type="ECO:0000313" key="4">
    <source>
        <dbReference type="EMBL" id="MBW9111047.1"/>
    </source>
</evidence>
<keyword evidence="5" id="KW-1185">Reference proteome</keyword>
<evidence type="ECO:0000313" key="5">
    <source>
        <dbReference type="Proteomes" id="UP000777440"/>
    </source>
</evidence>
<evidence type="ECO:0000259" key="2">
    <source>
        <dbReference type="Pfam" id="PF12770"/>
    </source>
</evidence>
<dbReference type="Pfam" id="PF24063">
    <property type="entry name" value="DUF7363"/>
    <property type="match status" value="1"/>
</dbReference>
<name>A0ABS7I2M3_9MICO</name>
<feature type="domain" description="DUF7363" evidence="3">
    <location>
        <begin position="218"/>
        <end position="327"/>
    </location>
</feature>
<feature type="region of interest" description="Disordered" evidence="1">
    <location>
        <begin position="147"/>
        <end position="206"/>
    </location>
</feature>